<name>A0ABQ0CZG2_9HYPO</name>
<evidence type="ECO:0000256" key="1">
    <source>
        <dbReference type="ARBA" id="ARBA00007992"/>
    </source>
</evidence>
<feature type="domain" description="FAD-binding" evidence="6">
    <location>
        <begin position="152"/>
        <end position="339"/>
    </location>
</feature>
<accession>A0ABQ0CZG2</accession>
<comment type="caution">
    <text evidence="7">The sequence shown here is derived from an EMBL/GenBank/DDBJ whole genome shotgun (WGS) entry which is preliminary data.</text>
</comment>
<proteinExistence type="inferred from homology"/>
<keyword evidence="5" id="KW-0503">Monooxygenase</keyword>
<evidence type="ECO:0000256" key="4">
    <source>
        <dbReference type="ARBA" id="ARBA00023002"/>
    </source>
</evidence>
<evidence type="ECO:0000259" key="6">
    <source>
        <dbReference type="Pfam" id="PF01494"/>
    </source>
</evidence>
<reference evidence="8" key="1">
    <citation type="submission" date="2024-06" db="EMBL/GenBank/DDBJ databases">
        <title>Draft Genome Sequences of Epichloe bromicola Strains Isolated from Elymus ciliaris.</title>
        <authorList>
            <consortium name="Epichloe bromicola genome sequencing consortium"/>
            <person name="Miura A."/>
            <person name="Imano S."/>
            <person name="Ashida A."/>
            <person name="Sato I."/>
            <person name="Chiba S."/>
            <person name="Tanaka A."/>
            <person name="Camagna M."/>
            <person name="Takemoto D."/>
        </authorList>
    </citation>
    <scope>NUCLEOTIDE SEQUENCE [LARGE SCALE GENOMIC DNA]</scope>
    <source>
        <strain evidence="8">DP</strain>
    </source>
</reference>
<evidence type="ECO:0000313" key="7">
    <source>
        <dbReference type="EMBL" id="GAB0138842.1"/>
    </source>
</evidence>
<keyword evidence="2" id="KW-0285">Flavoprotein</keyword>
<dbReference type="InterPro" id="IPR002938">
    <property type="entry name" value="FAD-bd"/>
</dbReference>
<evidence type="ECO:0000256" key="3">
    <source>
        <dbReference type="ARBA" id="ARBA00022827"/>
    </source>
</evidence>
<dbReference type="Gene3D" id="3.50.50.60">
    <property type="entry name" value="FAD/NAD(P)-binding domain"/>
    <property type="match status" value="1"/>
</dbReference>
<dbReference type="EMBL" id="BAAFGZ010000506">
    <property type="protein sequence ID" value="GAB0138842.1"/>
    <property type="molecule type" value="Genomic_DNA"/>
</dbReference>
<organism evidence="7 8">
    <name type="scientific">Epichloe bromicola</name>
    <dbReference type="NCBI Taxonomy" id="79588"/>
    <lineage>
        <taxon>Eukaryota</taxon>
        <taxon>Fungi</taxon>
        <taxon>Dikarya</taxon>
        <taxon>Ascomycota</taxon>
        <taxon>Pezizomycotina</taxon>
        <taxon>Sordariomycetes</taxon>
        <taxon>Hypocreomycetidae</taxon>
        <taxon>Hypocreales</taxon>
        <taxon>Clavicipitaceae</taxon>
        <taxon>Epichloe</taxon>
    </lineage>
</organism>
<dbReference type="InterPro" id="IPR036188">
    <property type="entry name" value="FAD/NAD-bd_sf"/>
</dbReference>
<dbReference type="Proteomes" id="UP001562357">
    <property type="component" value="Unassembled WGS sequence"/>
</dbReference>
<dbReference type="SUPFAM" id="SSF51905">
    <property type="entry name" value="FAD/NAD(P)-binding domain"/>
    <property type="match status" value="1"/>
</dbReference>
<keyword evidence="8" id="KW-1185">Reference proteome</keyword>
<sequence>MTFRVTCIGAGIASLSAAVALRKHASSIILLEAAGSIEQMNVRAAGLTLLPCGTTVLQKLGVDPVRDVQAVRVQSILELDWEDGSLRRETGPLPPTCFAAHRGALFDALVKKATGADVDGDGSPPAQLLLGKKVVDVDVASGKVATEDGSVYESDLIIGGDGVRSITRRAIVKEAIVQPSGLSVYRWTMSPSDWAHLPQDAKARIDDLVGPENNHANVIDAGEKRIVTYGCHESGLVTGALLLPDYEVPRTTEDWASAGSLTHLLSKMQDLHEPFKSLMSCIPACGLWQLRKQAPLRTWYKGKAIILGDAAHPMLPFQAVAGCLAMEDAEALQYCLGAVGHRPERVAEALSQTFCMRFIRCSIIQHFSNSSSFGNEFMEKAARWSLENNKQGQDDNVVPVTSSGLDHVVQRDIVERVRETAVAFDARTASSWVMGYTLDDFVKNGRRYILERPYV</sequence>
<protein>
    <recommendedName>
        <fullName evidence="6">FAD-binding domain-containing protein</fullName>
    </recommendedName>
</protein>
<evidence type="ECO:0000256" key="2">
    <source>
        <dbReference type="ARBA" id="ARBA00022630"/>
    </source>
</evidence>
<dbReference type="PRINTS" id="PR00420">
    <property type="entry name" value="RNGMNOXGNASE"/>
</dbReference>
<dbReference type="PANTHER" id="PTHR13789">
    <property type="entry name" value="MONOOXYGENASE"/>
    <property type="match status" value="1"/>
</dbReference>
<evidence type="ECO:0000313" key="8">
    <source>
        <dbReference type="Proteomes" id="UP001562357"/>
    </source>
</evidence>
<dbReference type="InterPro" id="IPR050493">
    <property type="entry name" value="FAD-dep_Monooxygenase_BioMet"/>
</dbReference>
<gene>
    <name evidence="7" type="primary">g7064</name>
    <name evidence="7" type="ORF">EsDP_00007064</name>
</gene>
<keyword evidence="4" id="KW-0560">Oxidoreductase</keyword>
<keyword evidence="3" id="KW-0274">FAD</keyword>
<comment type="similarity">
    <text evidence="1">Belongs to the paxM FAD-dependent monooxygenase family.</text>
</comment>
<evidence type="ECO:0000256" key="5">
    <source>
        <dbReference type="ARBA" id="ARBA00023033"/>
    </source>
</evidence>
<dbReference type="PANTHER" id="PTHR13789:SF314">
    <property type="entry name" value="FAD-BINDING DOMAIN-CONTAINING PROTEIN"/>
    <property type="match status" value="1"/>
</dbReference>
<dbReference type="Pfam" id="PF01494">
    <property type="entry name" value="FAD_binding_3"/>
    <property type="match status" value="1"/>
</dbReference>